<dbReference type="AlphaFoldDB" id="A0A078RVX5"/>
<keyword evidence="1" id="KW-0805">Transcription regulation</keyword>
<dbReference type="InterPro" id="IPR010982">
    <property type="entry name" value="Lambda_DNA-bd_dom_sf"/>
</dbReference>
<dbReference type="RefSeq" id="WP_035448524.1">
    <property type="nucleotide sequence ID" value="NZ_JNHN01000179.1"/>
</dbReference>
<dbReference type="GO" id="GO:0000976">
    <property type="term" value="F:transcription cis-regulatory region binding"/>
    <property type="evidence" value="ECO:0007669"/>
    <property type="project" value="TreeGrafter"/>
</dbReference>
<protein>
    <submittedName>
        <fullName evidence="5">Periplasmic binding s and sugar binding domain of LacI family protein</fullName>
    </submittedName>
</protein>
<dbReference type="GO" id="GO:0003700">
    <property type="term" value="F:DNA-binding transcription factor activity"/>
    <property type="evidence" value="ECO:0007669"/>
    <property type="project" value="TreeGrafter"/>
</dbReference>
<dbReference type="Gene3D" id="1.10.260.40">
    <property type="entry name" value="lambda repressor-like DNA-binding domains"/>
    <property type="match status" value="1"/>
</dbReference>
<dbReference type="CDD" id="cd01392">
    <property type="entry name" value="HTH_LacI"/>
    <property type="match status" value="1"/>
</dbReference>
<organism evidence="5 6">
    <name type="scientific">Bacteroides uniformis str. 3978 T3 ii</name>
    <dbReference type="NCBI Taxonomy" id="1339349"/>
    <lineage>
        <taxon>Bacteria</taxon>
        <taxon>Pseudomonadati</taxon>
        <taxon>Bacteroidota</taxon>
        <taxon>Bacteroidia</taxon>
        <taxon>Bacteroidales</taxon>
        <taxon>Bacteroidaceae</taxon>
        <taxon>Bacteroides</taxon>
    </lineage>
</organism>
<evidence type="ECO:0000313" key="6">
    <source>
        <dbReference type="Proteomes" id="UP000028013"/>
    </source>
</evidence>
<reference evidence="5 6" key="1">
    <citation type="submission" date="2014-04" db="EMBL/GenBank/DDBJ databases">
        <authorList>
            <person name="Sears C."/>
            <person name="Carroll K."/>
            <person name="Sack B.R."/>
            <person name="Qadri F."/>
            <person name="Myers L.L."/>
            <person name="Chung G.-T."/>
            <person name="Escheverria P."/>
            <person name="Fraser C.M."/>
            <person name="Sadzewicz L."/>
            <person name="Shefchek K.A."/>
            <person name="Tallon L."/>
            <person name="Das S.P."/>
            <person name="Daugherty S."/>
            <person name="Mongodin E.F."/>
        </authorList>
    </citation>
    <scope>NUCLEOTIDE SEQUENCE [LARGE SCALE GENOMIC DNA]</scope>
    <source>
        <strain evidence="5 6">3978 T3 ii</strain>
    </source>
</reference>
<dbReference type="SMART" id="SM00354">
    <property type="entry name" value="HTH_LACI"/>
    <property type="match status" value="1"/>
</dbReference>
<dbReference type="Pfam" id="PF13407">
    <property type="entry name" value="Peripla_BP_4"/>
    <property type="match status" value="1"/>
</dbReference>
<comment type="caution">
    <text evidence="5">The sequence shown here is derived from an EMBL/GenBank/DDBJ whole genome shotgun (WGS) entry which is preliminary data.</text>
</comment>
<dbReference type="PROSITE" id="PS50932">
    <property type="entry name" value="HTH_LACI_2"/>
    <property type="match status" value="1"/>
</dbReference>
<dbReference type="PATRIC" id="fig|1339349.3.peg.3471"/>
<dbReference type="PANTHER" id="PTHR30146">
    <property type="entry name" value="LACI-RELATED TRANSCRIPTIONAL REPRESSOR"/>
    <property type="match status" value="1"/>
</dbReference>
<proteinExistence type="predicted"/>
<dbReference type="PANTHER" id="PTHR30146:SF144">
    <property type="entry name" value="LACI-FAMILY TRANSCRIPTION REGULATOR"/>
    <property type="match status" value="1"/>
</dbReference>
<dbReference type="InterPro" id="IPR025997">
    <property type="entry name" value="SBP_2_dom"/>
</dbReference>
<dbReference type="PROSITE" id="PS00356">
    <property type="entry name" value="HTH_LACI_1"/>
    <property type="match status" value="1"/>
</dbReference>
<evidence type="ECO:0000256" key="1">
    <source>
        <dbReference type="ARBA" id="ARBA00023015"/>
    </source>
</evidence>
<evidence type="ECO:0000256" key="2">
    <source>
        <dbReference type="ARBA" id="ARBA00023125"/>
    </source>
</evidence>
<sequence>MENKNYTIKDIARMSGVSAGTVDRVLHNRGDVSVSSREKVQKVLDEIDYHPNMFAIGLAAKKHYHIVCIIPYYIEHDYWYAVAAGIDRAAQELRPFNVGVSYLYYRHADKSSYKEACAVLREENADAVLVAPNFREETIKLTAYLEEADIPYAFIDFNIEQTHALCYIGQDSKTSGYIAAKILMRSYEKGQELVLFLNNQKNNPAEIQMQRRLEGFMQYLSEEHKDLIIHDIVLHKEDTDGNRRMLDAFFKEHPQAVLGAVFNSRVYQVANYLHEKGQKLAGLVGYDLLHKNTEFLKTGEVTFLIGQRPGLQGYCGVKTLCNHVVFKRPVTAVKYMPIDILMKENIDFYFEFE</sequence>
<evidence type="ECO:0000259" key="4">
    <source>
        <dbReference type="PROSITE" id="PS50932"/>
    </source>
</evidence>
<evidence type="ECO:0000313" key="5">
    <source>
        <dbReference type="EMBL" id="KDS48665.1"/>
    </source>
</evidence>
<keyword evidence="2" id="KW-0238">DNA-binding</keyword>
<feature type="domain" description="HTH lacI-type" evidence="4">
    <location>
        <begin position="6"/>
        <end position="60"/>
    </location>
</feature>
<evidence type="ECO:0000256" key="3">
    <source>
        <dbReference type="ARBA" id="ARBA00023163"/>
    </source>
</evidence>
<keyword evidence="3" id="KW-0804">Transcription</keyword>
<dbReference type="InterPro" id="IPR000843">
    <property type="entry name" value="HTH_LacI"/>
</dbReference>
<dbReference type="Gene3D" id="3.40.50.2300">
    <property type="match status" value="2"/>
</dbReference>
<dbReference type="InterPro" id="IPR028082">
    <property type="entry name" value="Peripla_BP_I"/>
</dbReference>
<accession>A0A078RVX5</accession>
<dbReference type="EMBL" id="JNHN01000179">
    <property type="protein sequence ID" value="KDS48665.1"/>
    <property type="molecule type" value="Genomic_DNA"/>
</dbReference>
<dbReference type="SUPFAM" id="SSF53822">
    <property type="entry name" value="Periplasmic binding protein-like I"/>
    <property type="match status" value="1"/>
</dbReference>
<name>A0A078RVX5_BACUN</name>
<dbReference type="CDD" id="cd06307">
    <property type="entry name" value="PBP1_sugar_binding"/>
    <property type="match status" value="1"/>
</dbReference>
<dbReference type="SUPFAM" id="SSF47413">
    <property type="entry name" value="lambda repressor-like DNA-binding domains"/>
    <property type="match status" value="1"/>
</dbReference>
<gene>
    <name evidence="5" type="ORF">M094_2353</name>
</gene>
<dbReference type="Pfam" id="PF00356">
    <property type="entry name" value="LacI"/>
    <property type="match status" value="1"/>
</dbReference>
<dbReference type="Proteomes" id="UP000028013">
    <property type="component" value="Unassembled WGS sequence"/>
</dbReference>